<gene>
    <name evidence="1" type="ORF">PoB_002814300</name>
</gene>
<name>A0AAV4A4L5_9GAST</name>
<dbReference type="AlphaFoldDB" id="A0AAV4A4L5"/>
<reference evidence="1 2" key="1">
    <citation type="journal article" date="2021" name="Elife">
        <title>Chloroplast acquisition without the gene transfer in kleptoplastic sea slugs, Plakobranchus ocellatus.</title>
        <authorList>
            <person name="Maeda T."/>
            <person name="Takahashi S."/>
            <person name="Yoshida T."/>
            <person name="Shimamura S."/>
            <person name="Takaki Y."/>
            <person name="Nagai Y."/>
            <person name="Toyoda A."/>
            <person name="Suzuki Y."/>
            <person name="Arimoto A."/>
            <person name="Ishii H."/>
            <person name="Satoh N."/>
            <person name="Nishiyama T."/>
            <person name="Hasebe M."/>
            <person name="Maruyama T."/>
            <person name="Minagawa J."/>
            <person name="Obokata J."/>
            <person name="Shigenobu S."/>
        </authorList>
    </citation>
    <scope>NUCLEOTIDE SEQUENCE [LARGE SCALE GENOMIC DNA]</scope>
</reference>
<evidence type="ECO:0000313" key="2">
    <source>
        <dbReference type="Proteomes" id="UP000735302"/>
    </source>
</evidence>
<keyword evidence="2" id="KW-1185">Reference proteome</keyword>
<dbReference type="EMBL" id="BLXT01003538">
    <property type="protein sequence ID" value="GFO01638.1"/>
    <property type="molecule type" value="Genomic_DNA"/>
</dbReference>
<proteinExistence type="predicted"/>
<organism evidence="1 2">
    <name type="scientific">Plakobranchus ocellatus</name>
    <dbReference type="NCBI Taxonomy" id="259542"/>
    <lineage>
        <taxon>Eukaryota</taxon>
        <taxon>Metazoa</taxon>
        <taxon>Spiralia</taxon>
        <taxon>Lophotrochozoa</taxon>
        <taxon>Mollusca</taxon>
        <taxon>Gastropoda</taxon>
        <taxon>Heterobranchia</taxon>
        <taxon>Euthyneura</taxon>
        <taxon>Panpulmonata</taxon>
        <taxon>Sacoglossa</taxon>
        <taxon>Placobranchoidea</taxon>
        <taxon>Plakobranchidae</taxon>
        <taxon>Plakobranchus</taxon>
    </lineage>
</organism>
<evidence type="ECO:0000313" key="1">
    <source>
        <dbReference type="EMBL" id="GFO01638.1"/>
    </source>
</evidence>
<sequence length="134" mass="14923">MCLAVSRANIDKCHARGRPILDLWLPRRVCDLHYAVTCTTQPHQSVGHAGQTWTGKPRMFNPLTHKSLLSIPADPGESWPRIISLTSVSTQSLTDLRRDFQDLIYVNVPQTSHLVRPGKRGCQVDYCTSASVTA</sequence>
<accession>A0AAV4A4L5</accession>
<protein>
    <submittedName>
        <fullName evidence="1">Uncharacterized protein</fullName>
    </submittedName>
</protein>
<comment type="caution">
    <text evidence="1">The sequence shown here is derived from an EMBL/GenBank/DDBJ whole genome shotgun (WGS) entry which is preliminary data.</text>
</comment>
<dbReference type="Proteomes" id="UP000735302">
    <property type="component" value="Unassembled WGS sequence"/>
</dbReference>